<dbReference type="GO" id="GO:0000981">
    <property type="term" value="F:DNA-binding transcription factor activity, RNA polymerase II-specific"/>
    <property type="evidence" value="ECO:0007669"/>
    <property type="project" value="TreeGrafter"/>
</dbReference>
<dbReference type="PANTHER" id="PTHR46386">
    <property type="entry name" value="NUCLEAR BODY PROTEIN SP140"/>
    <property type="match status" value="1"/>
</dbReference>
<dbReference type="InterPro" id="IPR043563">
    <property type="entry name" value="Sp110/Sp140/Sp140L-like"/>
</dbReference>
<feature type="domain" description="Bromo" evidence="2">
    <location>
        <begin position="13"/>
        <end position="51"/>
    </location>
</feature>
<dbReference type="GO" id="GO:0005634">
    <property type="term" value="C:nucleus"/>
    <property type="evidence" value="ECO:0007669"/>
    <property type="project" value="TreeGrafter"/>
</dbReference>
<dbReference type="SUPFAM" id="SSF47370">
    <property type="entry name" value="Bromodomain"/>
    <property type="match status" value="1"/>
</dbReference>
<dbReference type="Gene3D" id="1.20.920.10">
    <property type="entry name" value="Bromodomain-like"/>
    <property type="match status" value="1"/>
</dbReference>
<proteinExistence type="predicted"/>
<evidence type="ECO:0000259" key="2">
    <source>
        <dbReference type="Pfam" id="PF00439"/>
    </source>
</evidence>
<name>A0A8J4U6L8_CLAMG</name>
<dbReference type="PANTHER" id="PTHR46386:SF1">
    <property type="entry name" value="NUCLEAR BODY PROTEIN SP140-LIKE PROTEIN"/>
    <property type="match status" value="1"/>
</dbReference>
<organism evidence="3 4">
    <name type="scientific">Clarias magur</name>
    <name type="common">Asian catfish</name>
    <name type="synonym">Macropteronotus magur</name>
    <dbReference type="NCBI Taxonomy" id="1594786"/>
    <lineage>
        <taxon>Eukaryota</taxon>
        <taxon>Metazoa</taxon>
        <taxon>Chordata</taxon>
        <taxon>Craniata</taxon>
        <taxon>Vertebrata</taxon>
        <taxon>Euteleostomi</taxon>
        <taxon>Actinopterygii</taxon>
        <taxon>Neopterygii</taxon>
        <taxon>Teleostei</taxon>
        <taxon>Ostariophysi</taxon>
        <taxon>Siluriformes</taxon>
        <taxon>Clariidae</taxon>
        <taxon>Clarias</taxon>
    </lineage>
</organism>
<dbReference type="AlphaFoldDB" id="A0A8J4U6L8"/>
<dbReference type="Pfam" id="PF00439">
    <property type="entry name" value="Bromodomain"/>
    <property type="match status" value="1"/>
</dbReference>
<protein>
    <submittedName>
        <fullName evidence="3">Nuclear body protein</fullName>
    </submittedName>
</protein>
<dbReference type="InterPro" id="IPR036427">
    <property type="entry name" value="Bromodomain-like_sf"/>
</dbReference>
<evidence type="ECO:0000313" key="4">
    <source>
        <dbReference type="Proteomes" id="UP000727407"/>
    </source>
</evidence>
<reference evidence="3" key="1">
    <citation type="submission" date="2020-07" db="EMBL/GenBank/DDBJ databases">
        <title>Clarias magur genome sequencing, assembly and annotation.</title>
        <authorList>
            <person name="Kushwaha B."/>
            <person name="Kumar R."/>
            <person name="Das P."/>
            <person name="Joshi C.G."/>
            <person name="Kumar D."/>
            <person name="Nagpure N.S."/>
            <person name="Pandey M."/>
            <person name="Agarwal S."/>
            <person name="Srivastava S."/>
            <person name="Singh M."/>
            <person name="Sahoo L."/>
            <person name="Jayasankar P."/>
            <person name="Meher P.K."/>
            <person name="Koringa P.G."/>
            <person name="Iquebal M.A."/>
            <person name="Das S.P."/>
            <person name="Bit A."/>
            <person name="Patnaik S."/>
            <person name="Patel N."/>
            <person name="Shah T.M."/>
            <person name="Hinsu A."/>
            <person name="Jena J.K."/>
        </authorList>
    </citation>
    <scope>NUCLEOTIDE SEQUENCE</scope>
    <source>
        <strain evidence="3">CIFAMagur01</strain>
        <tissue evidence="3">Testis</tissue>
    </source>
</reference>
<dbReference type="EMBL" id="QNUK01000038">
    <property type="protein sequence ID" value="KAF5905974.1"/>
    <property type="molecule type" value="Genomic_DNA"/>
</dbReference>
<evidence type="ECO:0000256" key="1">
    <source>
        <dbReference type="ARBA" id="ARBA00023117"/>
    </source>
</evidence>
<dbReference type="InterPro" id="IPR001487">
    <property type="entry name" value="Bromodomain"/>
</dbReference>
<sequence>MHDAEQNSETSKTMWLNKVKANLQNKEYTTVREFANDINLIFSKWEALNSDNEFGIMGAKLKEMFEREFQTIFKIK</sequence>
<gene>
    <name evidence="3" type="ORF">DAT39_004344</name>
</gene>
<keyword evidence="1" id="KW-0103">Bromodomain</keyword>
<dbReference type="OrthoDB" id="8952066at2759"/>
<accession>A0A8J4U6L8</accession>
<keyword evidence="4" id="KW-1185">Reference proteome</keyword>
<dbReference type="Proteomes" id="UP000727407">
    <property type="component" value="Unassembled WGS sequence"/>
</dbReference>
<comment type="caution">
    <text evidence="3">The sequence shown here is derived from an EMBL/GenBank/DDBJ whole genome shotgun (WGS) entry which is preliminary data.</text>
</comment>
<evidence type="ECO:0000313" key="3">
    <source>
        <dbReference type="EMBL" id="KAF5905974.1"/>
    </source>
</evidence>